<dbReference type="RefSeq" id="WP_382401523.1">
    <property type="nucleotide sequence ID" value="NZ_JBHTNH010000028.1"/>
</dbReference>
<gene>
    <name evidence="2" type="ORF">ACFQ4A_13695</name>
</gene>
<dbReference type="Proteomes" id="UP001597178">
    <property type="component" value="Unassembled WGS sequence"/>
</dbReference>
<keyword evidence="1" id="KW-1133">Transmembrane helix</keyword>
<evidence type="ECO:0000313" key="3">
    <source>
        <dbReference type="Proteomes" id="UP001597178"/>
    </source>
</evidence>
<proteinExistence type="predicted"/>
<evidence type="ECO:0000313" key="2">
    <source>
        <dbReference type="EMBL" id="MFD1362708.1"/>
    </source>
</evidence>
<reference evidence="3" key="1">
    <citation type="journal article" date="2019" name="Int. J. Syst. Evol. Microbiol.">
        <title>The Global Catalogue of Microorganisms (GCM) 10K type strain sequencing project: providing services to taxonomists for standard genome sequencing and annotation.</title>
        <authorList>
            <consortium name="The Broad Institute Genomics Platform"/>
            <consortium name="The Broad Institute Genome Sequencing Center for Infectious Disease"/>
            <person name="Wu L."/>
            <person name="Ma J."/>
        </authorList>
    </citation>
    <scope>NUCLEOTIDE SEQUENCE [LARGE SCALE GENOMIC DNA]</scope>
    <source>
        <strain evidence="3">CCUG 54822</strain>
    </source>
</reference>
<keyword evidence="3" id="KW-1185">Reference proteome</keyword>
<keyword evidence="1" id="KW-0812">Transmembrane</keyword>
<sequence length="56" mass="5856">MDFNIFQDEMGFSTIEYIVGAGVIAAVALAVFLSLQDSFSGTANHIKDAITIMGGG</sequence>
<dbReference type="EMBL" id="JBHTNH010000028">
    <property type="protein sequence ID" value="MFD1362708.1"/>
    <property type="molecule type" value="Genomic_DNA"/>
</dbReference>
<organism evidence="2 3">
    <name type="scientific">Lentibacillus salinarum</name>
    <dbReference type="NCBI Taxonomy" id="446820"/>
    <lineage>
        <taxon>Bacteria</taxon>
        <taxon>Bacillati</taxon>
        <taxon>Bacillota</taxon>
        <taxon>Bacilli</taxon>
        <taxon>Bacillales</taxon>
        <taxon>Bacillaceae</taxon>
        <taxon>Lentibacillus</taxon>
    </lineage>
</organism>
<keyword evidence="1" id="KW-0472">Membrane</keyword>
<feature type="transmembrane region" description="Helical" evidence="1">
    <location>
        <begin position="15"/>
        <end position="35"/>
    </location>
</feature>
<name>A0ABW3ZX09_9BACI</name>
<evidence type="ECO:0008006" key="4">
    <source>
        <dbReference type="Google" id="ProtNLM"/>
    </source>
</evidence>
<comment type="caution">
    <text evidence="2">The sequence shown here is derived from an EMBL/GenBank/DDBJ whole genome shotgun (WGS) entry which is preliminary data.</text>
</comment>
<evidence type="ECO:0000256" key="1">
    <source>
        <dbReference type="SAM" id="Phobius"/>
    </source>
</evidence>
<protein>
    <recommendedName>
        <fullName evidence="4">Flp family type IVb pilin</fullName>
    </recommendedName>
</protein>
<accession>A0ABW3ZX09</accession>